<evidence type="ECO:0000313" key="3">
    <source>
        <dbReference type="Proteomes" id="UP001163846"/>
    </source>
</evidence>
<keyword evidence="3" id="KW-1185">Reference proteome</keyword>
<sequence length="380" mass="40881">MGPVHSASTLDPKSMSVAFEDESVIVSLQEYIPQTSRIGNETDAIPSYEDNTNAPQSTPVPKLKSLVIPEKGQPTLGLLTPVEENPDEPTSITAKVIRPLPIPNSNRPRARSWADWSADFQPNLPSPTIGNNHTSRPISANPSGSRLAHIAPNNDDCSMISTPDRTLEAPTTPPYSHYSESTSKPIVRASNSSRYGPPGGRYLTGRVITQQSPPHHPGNSSPESRFISRARANTTNVATVSSRPYRDESQVLYIKATSDSTRVSKVVPTSYTTEIKALPSPPISSHGYSTRKGNQAKVENQFQSTRVDKGKGKALDFLTHTIPQTDYQGGLGSENGLLTPPYSAETSIAGTSPPDSAPSVLSGLRVGRPRGPRARRSTIC</sequence>
<name>A0AA38UB53_9AGAR</name>
<evidence type="ECO:0000313" key="2">
    <source>
        <dbReference type="EMBL" id="KAJ3835440.1"/>
    </source>
</evidence>
<protein>
    <submittedName>
        <fullName evidence="2">Uncharacterized protein</fullName>
    </submittedName>
</protein>
<accession>A0AA38UB53</accession>
<proteinExistence type="predicted"/>
<organism evidence="2 3">
    <name type="scientific">Lentinula raphanica</name>
    <dbReference type="NCBI Taxonomy" id="153919"/>
    <lineage>
        <taxon>Eukaryota</taxon>
        <taxon>Fungi</taxon>
        <taxon>Dikarya</taxon>
        <taxon>Basidiomycota</taxon>
        <taxon>Agaricomycotina</taxon>
        <taxon>Agaricomycetes</taxon>
        <taxon>Agaricomycetidae</taxon>
        <taxon>Agaricales</taxon>
        <taxon>Marasmiineae</taxon>
        <taxon>Omphalotaceae</taxon>
        <taxon>Lentinula</taxon>
    </lineage>
</organism>
<feature type="compositionally biased region" description="Polar residues" evidence="1">
    <location>
        <begin position="178"/>
        <end position="194"/>
    </location>
</feature>
<feature type="region of interest" description="Disordered" evidence="1">
    <location>
        <begin position="167"/>
        <end position="197"/>
    </location>
</feature>
<dbReference type="EMBL" id="MU806411">
    <property type="protein sequence ID" value="KAJ3835440.1"/>
    <property type="molecule type" value="Genomic_DNA"/>
</dbReference>
<reference evidence="2" key="1">
    <citation type="submission" date="2022-08" db="EMBL/GenBank/DDBJ databases">
        <authorList>
            <consortium name="DOE Joint Genome Institute"/>
            <person name="Min B."/>
            <person name="Riley R."/>
            <person name="Sierra-Patev S."/>
            <person name="Naranjo-Ortiz M."/>
            <person name="Looney B."/>
            <person name="Konkel Z."/>
            <person name="Slot J.C."/>
            <person name="Sakamoto Y."/>
            <person name="Steenwyk J.L."/>
            <person name="Rokas A."/>
            <person name="Carro J."/>
            <person name="Camarero S."/>
            <person name="Ferreira P."/>
            <person name="Molpeceres G."/>
            <person name="Ruiz-Duenas F.J."/>
            <person name="Serrano A."/>
            <person name="Henrissat B."/>
            <person name="Drula E."/>
            <person name="Hughes K.W."/>
            <person name="Mata J.L."/>
            <person name="Ishikawa N.K."/>
            <person name="Vargas-Isla R."/>
            <person name="Ushijima S."/>
            <person name="Smith C.A."/>
            <person name="Ahrendt S."/>
            <person name="Andreopoulos W."/>
            <person name="He G."/>
            <person name="Labutti K."/>
            <person name="Lipzen A."/>
            <person name="Ng V."/>
            <person name="Sandor L."/>
            <person name="Barry K."/>
            <person name="Martinez A.T."/>
            <person name="Xiao Y."/>
            <person name="Gibbons J.G."/>
            <person name="Terashima K."/>
            <person name="Hibbett D.S."/>
            <person name="Grigoriev I.V."/>
        </authorList>
    </citation>
    <scope>NUCLEOTIDE SEQUENCE</scope>
    <source>
        <strain evidence="2">TFB9207</strain>
    </source>
</reference>
<feature type="compositionally biased region" description="Polar residues" evidence="1">
    <location>
        <begin position="207"/>
        <end position="223"/>
    </location>
</feature>
<feature type="region of interest" description="Disordered" evidence="1">
    <location>
        <begin position="343"/>
        <end position="380"/>
    </location>
</feature>
<dbReference type="AlphaFoldDB" id="A0AA38UB53"/>
<evidence type="ECO:0000256" key="1">
    <source>
        <dbReference type="SAM" id="MobiDB-lite"/>
    </source>
</evidence>
<comment type="caution">
    <text evidence="2">The sequence shown here is derived from an EMBL/GenBank/DDBJ whole genome shotgun (WGS) entry which is preliminary data.</text>
</comment>
<feature type="compositionally biased region" description="Basic residues" evidence="1">
    <location>
        <begin position="367"/>
        <end position="380"/>
    </location>
</feature>
<gene>
    <name evidence="2" type="ORF">F5878DRAFT_627899</name>
</gene>
<feature type="region of interest" description="Disordered" evidence="1">
    <location>
        <begin position="206"/>
        <end position="225"/>
    </location>
</feature>
<dbReference type="Proteomes" id="UP001163846">
    <property type="component" value="Unassembled WGS sequence"/>
</dbReference>
<feature type="compositionally biased region" description="Polar residues" evidence="1">
    <location>
        <begin position="344"/>
        <end position="354"/>
    </location>
</feature>